<dbReference type="EMBL" id="JAIWYP010000001">
    <property type="protein sequence ID" value="KAH3887757.1"/>
    <property type="molecule type" value="Genomic_DNA"/>
</dbReference>
<gene>
    <name evidence="2" type="ORF">DPMN_011776</name>
</gene>
<sequence length="63" mass="7591">MQKNEKNLQSHQNLQAHLQSGRMQTLKKEVHQTKLGKQAEIITTTYVEHMKNECWLWKNKNWT</sequence>
<evidence type="ECO:0000313" key="3">
    <source>
        <dbReference type="Proteomes" id="UP000828390"/>
    </source>
</evidence>
<organism evidence="2 3">
    <name type="scientific">Dreissena polymorpha</name>
    <name type="common">Zebra mussel</name>
    <name type="synonym">Mytilus polymorpha</name>
    <dbReference type="NCBI Taxonomy" id="45954"/>
    <lineage>
        <taxon>Eukaryota</taxon>
        <taxon>Metazoa</taxon>
        <taxon>Spiralia</taxon>
        <taxon>Lophotrochozoa</taxon>
        <taxon>Mollusca</taxon>
        <taxon>Bivalvia</taxon>
        <taxon>Autobranchia</taxon>
        <taxon>Heteroconchia</taxon>
        <taxon>Euheterodonta</taxon>
        <taxon>Imparidentia</taxon>
        <taxon>Neoheterodontei</taxon>
        <taxon>Myida</taxon>
        <taxon>Dreissenoidea</taxon>
        <taxon>Dreissenidae</taxon>
        <taxon>Dreissena</taxon>
    </lineage>
</organism>
<accession>A0A9D4N6S7</accession>
<dbReference type="AlphaFoldDB" id="A0A9D4N6S7"/>
<name>A0A9D4N6S7_DREPO</name>
<reference evidence="2" key="1">
    <citation type="journal article" date="2019" name="bioRxiv">
        <title>The Genome of the Zebra Mussel, Dreissena polymorpha: A Resource for Invasive Species Research.</title>
        <authorList>
            <person name="McCartney M.A."/>
            <person name="Auch B."/>
            <person name="Kono T."/>
            <person name="Mallez S."/>
            <person name="Zhang Y."/>
            <person name="Obille A."/>
            <person name="Becker A."/>
            <person name="Abrahante J.E."/>
            <person name="Garbe J."/>
            <person name="Badalamenti J.P."/>
            <person name="Herman A."/>
            <person name="Mangelson H."/>
            <person name="Liachko I."/>
            <person name="Sullivan S."/>
            <person name="Sone E.D."/>
            <person name="Koren S."/>
            <person name="Silverstein K.A.T."/>
            <person name="Beckman K.B."/>
            <person name="Gohl D.M."/>
        </authorList>
    </citation>
    <scope>NUCLEOTIDE SEQUENCE</scope>
    <source>
        <strain evidence="2">Duluth1</strain>
        <tissue evidence="2">Whole animal</tissue>
    </source>
</reference>
<keyword evidence="3" id="KW-1185">Reference proteome</keyword>
<comment type="caution">
    <text evidence="2">The sequence shown here is derived from an EMBL/GenBank/DDBJ whole genome shotgun (WGS) entry which is preliminary data.</text>
</comment>
<dbReference type="Proteomes" id="UP000828390">
    <property type="component" value="Unassembled WGS sequence"/>
</dbReference>
<protein>
    <submittedName>
        <fullName evidence="2">Uncharacterized protein</fullName>
    </submittedName>
</protein>
<evidence type="ECO:0000313" key="2">
    <source>
        <dbReference type="EMBL" id="KAH3887757.1"/>
    </source>
</evidence>
<evidence type="ECO:0000256" key="1">
    <source>
        <dbReference type="SAM" id="MobiDB-lite"/>
    </source>
</evidence>
<reference evidence="2" key="2">
    <citation type="submission" date="2020-11" db="EMBL/GenBank/DDBJ databases">
        <authorList>
            <person name="McCartney M.A."/>
            <person name="Auch B."/>
            <person name="Kono T."/>
            <person name="Mallez S."/>
            <person name="Becker A."/>
            <person name="Gohl D.M."/>
            <person name="Silverstein K.A.T."/>
            <person name="Koren S."/>
            <person name="Bechman K.B."/>
            <person name="Herman A."/>
            <person name="Abrahante J.E."/>
            <person name="Garbe J."/>
        </authorList>
    </citation>
    <scope>NUCLEOTIDE SEQUENCE</scope>
    <source>
        <strain evidence="2">Duluth1</strain>
        <tissue evidence="2">Whole animal</tissue>
    </source>
</reference>
<proteinExistence type="predicted"/>
<feature type="region of interest" description="Disordered" evidence="1">
    <location>
        <begin position="1"/>
        <end position="31"/>
    </location>
</feature>
<feature type="compositionally biased region" description="Polar residues" evidence="1">
    <location>
        <begin position="9"/>
        <end position="23"/>
    </location>
</feature>